<dbReference type="InterPro" id="IPR000073">
    <property type="entry name" value="AB_hydrolase_1"/>
</dbReference>
<proteinExistence type="predicted"/>
<dbReference type="InterPro" id="IPR050471">
    <property type="entry name" value="AB_hydrolase"/>
</dbReference>
<evidence type="ECO:0000313" key="3">
    <source>
        <dbReference type="EMBL" id="KAG2209993.1"/>
    </source>
</evidence>
<keyword evidence="1" id="KW-0812">Transmembrane</keyword>
<dbReference type="Pfam" id="PF00561">
    <property type="entry name" value="Abhydrolase_1"/>
    <property type="match status" value="1"/>
</dbReference>
<evidence type="ECO:0000256" key="1">
    <source>
        <dbReference type="SAM" id="Phobius"/>
    </source>
</evidence>
<evidence type="ECO:0000259" key="2">
    <source>
        <dbReference type="Pfam" id="PF00561"/>
    </source>
</evidence>
<keyword evidence="1" id="KW-0472">Membrane</keyword>
<name>A0A8H7VB34_9FUNG</name>
<dbReference type="Proteomes" id="UP000603453">
    <property type="component" value="Unassembled WGS sequence"/>
</dbReference>
<evidence type="ECO:0000313" key="4">
    <source>
        <dbReference type="Proteomes" id="UP000603453"/>
    </source>
</evidence>
<keyword evidence="1" id="KW-1133">Transmembrane helix</keyword>
<dbReference type="Gene3D" id="3.40.50.1820">
    <property type="entry name" value="alpha/beta hydrolase"/>
    <property type="match status" value="1"/>
</dbReference>
<feature type="domain" description="AB hydrolase-1" evidence="2">
    <location>
        <begin position="23"/>
        <end position="133"/>
    </location>
</feature>
<comment type="caution">
    <text evidence="3">The sequence shown here is derived from an EMBL/GenBank/DDBJ whole genome shotgun (WGS) entry which is preliminary data.</text>
</comment>
<dbReference type="InterPro" id="IPR029058">
    <property type="entry name" value="AB_hydrolase_fold"/>
</dbReference>
<reference evidence="3" key="1">
    <citation type="submission" date="2020-12" db="EMBL/GenBank/DDBJ databases">
        <title>Metabolic potential, ecology and presence of endohyphal bacteria is reflected in genomic diversity of Mucoromycotina.</title>
        <authorList>
            <person name="Muszewska A."/>
            <person name="Okrasinska A."/>
            <person name="Steczkiewicz K."/>
            <person name="Drgas O."/>
            <person name="Orlowska M."/>
            <person name="Perlinska-Lenart U."/>
            <person name="Aleksandrzak-Piekarczyk T."/>
            <person name="Szatraj K."/>
            <person name="Zielenkiewicz U."/>
            <person name="Pilsyk S."/>
            <person name="Malc E."/>
            <person name="Mieczkowski P."/>
            <person name="Kruszewska J.S."/>
            <person name="Biernat P."/>
            <person name="Pawlowska J."/>
        </authorList>
    </citation>
    <scope>NUCLEOTIDE SEQUENCE</scope>
    <source>
        <strain evidence="3">WA0000017839</strain>
    </source>
</reference>
<dbReference type="PANTHER" id="PTHR43433:SF5">
    <property type="entry name" value="AB HYDROLASE-1 DOMAIN-CONTAINING PROTEIN"/>
    <property type="match status" value="1"/>
</dbReference>
<gene>
    <name evidence="3" type="ORF">INT47_003429</name>
</gene>
<dbReference type="SUPFAM" id="SSF53474">
    <property type="entry name" value="alpha/beta-Hydrolases"/>
    <property type="match status" value="1"/>
</dbReference>
<dbReference type="GO" id="GO:0046503">
    <property type="term" value="P:glycerolipid catabolic process"/>
    <property type="evidence" value="ECO:0007669"/>
    <property type="project" value="TreeGrafter"/>
</dbReference>
<dbReference type="OrthoDB" id="408373at2759"/>
<sequence length="275" mass="31801">MSEQYLQVDGANICYEVEGTGPYIVFVAGGNGGHRLFKRIRDLLVKHYTVVLYDRRGYFRSELTGPQDYSKNVETNVEDLHKLMTHITDKTFILFGISASAPSILAYLIAYPETVSKVFIHEPLYFVKSFPETENVQNFHNSVYRILHKEDRNASLKLFGHKYFNALDYHILVRNQRNDKVNNWNHWLEHEFCEDPFINIDLELVKIHDDKLVFLHGADSRDYFIYEPGAFIAQSLGKETLPCPGGHIGYYTHSEAFAVDFINLLQTSDKVLTKL</sequence>
<dbReference type="AlphaFoldDB" id="A0A8H7VB34"/>
<dbReference type="GO" id="GO:0004806">
    <property type="term" value="F:triacylglycerol lipase activity"/>
    <property type="evidence" value="ECO:0007669"/>
    <property type="project" value="TreeGrafter"/>
</dbReference>
<dbReference type="EMBL" id="JAEPRD010000013">
    <property type="protein sequence ID" value="KAG2209993.1"/>
    <property type="molecule type" value="Genomic_DNA"/>
</dbReference>
<dbReference type="PANTHER" id="PTHR43433">
    <property type="entry name" value="HYDROLASE, ALPHA/BETA FOLD FAMILY PROTEIN"/>
    <property type="match status" value="1"/>
</dbReference>
<accession>A0A8H7VB34</accession>
<organism evidence="3 4">
    <name type="scientific">Mucor saturninus</name>
    <dbReference type="NCBI Taxonomy" id="64648"/>
    <lineage>
        <taxon>Eukaryota</taxon>
        <taxon>Fungi</taxon>
        <taxon>Fungi incertae sedis</taxon>
        <taxon>Mucoromycota</taxon>
        <taxon>Mucoromycotina</taxon>
        <taxon>Mucoromycetes</taxon>
        <taxon>Mucorales</taxon>
        <taxon>Mucorineae</taxon>
        <taxon>Mucoraceae</taxon>
        <taxon>Mucor</taxon>
    </lineage>
</organism>
<keyword evidence="4" id="KW-1185">Reference proteome</keyword>
<feature type="transmembrane region" description="Helical" evidence="1">
    <location>
        <begin position="92"/>
        <end position="111"/>
    </location>
</feature>
<protein>
    <recommendedName>
        <fullName evidence="2">AB hydrolase-1 domain-containing protein</fullName>
    </recommendedName>
</protein>